<evidence type="ECO:0000256" key="4">
    <source>
        <dbReference type="ARBA" id="ARBA00023136"/>
    </source>
</evidence>
<evidence type="ECO:0000256" key="1">
    <source>
        <dbReference type="ARBA" id="ARBA00022475"/>
    </source>
</evidence>
<proteinExistence type="predicted"/>
<keyword evidence="3 5" id="KW-1133">Transmembrane helix</keyword>
<evidence type="ECO:0000259" key="6">
    <source>
        <dbReference type="Pfam" id="PF06305"/>
    </source>
</evidence>
<dbReference type="Pfam" id="PF06305">
    <property type="entry name" value="LapA_dom"/>
    <property type="match status" value="1"/>
</dbReference>
<accession>A0A0R0CMH2</accession>
<keyword evidence="1" id="KW-1003">Cell membrane</keyword>
<organism evidence="7 8">
    <name type="scientific">Pseudoxanthomonas dokdonensis</name>
    <dbReference type="NCBI Taxonomy" id="344882"/>
    <lineage>
        <taxon>Bacteria</taxon>
        <taxon>Pseudomonadati</taxon>
        <taxon>Pseudomonadota</taxon>
        <taxon>Gammaproteobacteria</taxon>
        <taxon>Lysobacterales</taxon>
        <taxon>Lysobacteraceae</taxon>
        <taxon>Pseudoxanthomonas</taxon>
    </lineage>
</organism>
<keyword evidence="8" id="KW-1185">Reference proteome</keyword>
<keyword evidence="4 5" id="KW-0472">Membrane</keyword>
<evidence type="ECO:0000313" key="7">
    <source>
        <dbReference type="EMBL" id="KRG71119.1"/>
    </source>
</evidence>
<name>A0A0R0CMH2_9GAMM</name>
<dbReference type="GO" id="GO:0005886">
    <property type="term" value="C:plasma membrane"/>
    <property type="evidence" value="ECO:0007669"/>
    <property type="project" value="InterPro"/>
</dbReference>
<evidence type="ECO:0000256" key="3">
    <source>
        <dbReference type="ARBA" id="ARBA00022989"/>
    </source>
</evidence>
<feature type="transmembrane region" description="Helical" evidence="5">
    <location>
        <begin position="40"/>
        <end position="64"/>
    </location>
</feature>
<dbReference type="PATRIC" id="fig|344882.3.peg.2279"/>
<evidence type="ECO:0000256" key="5">
    <source>
        <dbReference type="SAM" id="Phobius"/>
    </source>
</evidence>
<feature type="domain" description="Lipopolysaccharide assembly protein A" evidence="6">
    <location>
        <begin position="22"/>
        <end position="76"/>
    </location>
</feature>
<keyword evidence="2 5" id="KW-0812">Transmembrane</keyword>
<sequence>MNSLRLVIALLVLAVGIVIGVLNTQPIQLNLLFSTLQTSSGVAIIVSLLLGVIIGGLLTMITLVMPMYARLRKATRAPGYAAGSKPSSPPPSQPGH</sequence>
<comment type="caution">
    <text evidence="7">The sequence shown here is derived from an EMBL/GenBank/DDBJ whole genome shotgun (WGS) entry which is preliminary data.</text>
</comment>
<dbReference type="Proteomes" id="UP000052052">
    <property type="component" value="Unassembled WGS sequence"/>
</dbReference>
<protein>
    <submittedName>
        <fullName evidence="7">Membrane protein</fullName>
    </submittedName>
</protein>
<dbReference type="RefSeq" id="WP_057657451.1">
    <property type="nucleotide sequence ID" value="NZ_LDJL01000004.1"/>
</dbReference>
<gene>
    <name evidence="7" type="ORF">ABB29_04710</name>
</gene>
<dbReference type="InterPro" id="IPR010445">
    <property type="entry name" value="LapA_dom"/>
</dbReference>
<dbReference type="EMBL" id="LDJL01000004">
    <property type="protein sequence ID" value="KRG71119.1"/>
    <property type="molecule type" value="Genomic_DNA"/>
</dbReference>
<evidence type="ECO:0000256" key="2">
    <source>
        <dbReference type="ARBA" id="ARBA00022692"/>
    </source>
</evidence>
<reference evidence="7 8" key="1">
    <citation type="submission" date="2015-05" db="EMBL/GenBank/DDBJ databases">
        <title>Genome sequencing and analysis of members of genus Stenotrophomonas.</title>
        <authorList>
            <person name="Patil P.P."/>
            <person name="Midha S."/>
            <person name="Patil P.B."/>
        </authorList>
    </citation>
    <scope>NUCLEOTIDE SEQUENCE [LARGE SCALE GENOMIC DNA]</scope>
    <source>
        <strain evidence="7 8">DSM 21858</strain>
    </source>
</reference>
<dbReference type="AlphaFoldDB" id="A0A0R0CMH2"/>
<dbReference type="STRING" id="344882.ABB29_04710"/>
<evidence type="ECO:0000313" key="8">
    <source>
        <dbReference type="Proteomes" id="UP000052052"/>
    </source>
</evidence>